<organism evidence="7 9">
    <name type="scientific">Adineta steineri</name>
    <dbReference type="NCBI Taxonomy" id="433720"/>
    <lineage>
        <taxon>Eukaryota</taxon>
        <taxon>Metazoa</taxon>
        <taxon>Spiralia</taxon>
        <taxon>Gnathifera</taxon>
        <taxon>Rotifera</taxon>
        <taxon>Eurotatoria</taxon>
        <taxon>Bdelloidea</taxon>
        <taxon>Adinetida</taxon>
        <taxon>Adinetidae</taxon>
        <taxon>Adineta</taxon>
    </lineage>
</organism>
<comment type="subcellular location">
    <subcellularLocation>
        <location evidence="1">Membrane</location>
        <topology evidence="1">Multi-pass membrane protein</topology>
    </subcellularLocation>
</comment>
<name>A0A815Q0X8_9BILA</name>
<evidence type="ECO:0000256" key="3">
    <source>
        <dbReference type="ARBA" id="ARBA00022989"/>
    </source>
</evidence>
<feature type="transmembrane region" description="Helical" evidence="5">
    <location>
        <begin position="67"/>
        <end position="87"/>
    </location>
</feature>
<comment type="caution">
    <text evidence="7">The sequence shown here is derived from an EMBL/GenBank/DDBJ whole genome shotgun (WGS) entry which is preliminary data.</text>
</comment>
<dbReference type="Proteomes" id="UP000663891">
    <property type="component" value="Unassembled WGS sequence"/>
</dbReference>
<gene>
    <name evidence="8" type="ORF">OKA104_LOCUS27028</name>
    <name evidence="7" type="ORF">VCS650_LOCUS39821</name>
</gene>
<accession>A0A815Q0X8</accession>
<dbReference type="InterPro" id="IPR050579">
    <property type="entry name" value="PMP-22/EMP/MP20-like"/>
</dbReference>
<dbReference type="EMBL" id="CAJOAY010002433">
    <property type="protein sequence ID" value="CAF3952162.1"/>
    <property type="molecule type" value="Genomic_DNA"/>
</dbReference>
<dbReference type="AlphaFoldDB" id="A0A815Q0X8"/>
<evidence type="ECO:0000256" key="6">
    <source>
        <dbReference type="SAM" id="SignalP"/>
    </source>
</evidence>
<dbReference type="Gene3D" id="1.20.140.150">
    <property type="match status" value="1"/>
</dbReference>
<dbReference type="PANTHER" id="PTHR10671:SF108">
    <property type="entry name" value="CLAUDIN FAMILY PROTEIN-RELATED"/>
    <property type="match status" value="1"/>
</dbReference>
<evidence type="ECO:0000256" key="1">
    <source>
        <dbReference type="ARBA" id="ARBA00004141"/>
    </source>
</evidence>
<protein>
    <submittedName>
        <fullName evidence="7">Uncharacterized protein</fullName>
    </submittedName>
</protein>
<keyword evidence="2 5" id="KW-0812">Transmembrane</keyword>
<dbReference type="Proteomes" id="UP000663881">
    <property type="component" value="Unassembled WGS sequence"/>
</dbReference>
<feature type="transmembrane region" description="Helical" evidence="5">
    <location>
        <begin position="94"/>
        <end position="116"/>
    </location>
</feature>
<feature type="chain" id="PRO_5036228544" evidence="6">
    <location>
        <begin position="17"/>
        <end position="164"/>
    </location>
</feature>
<dbReference type="PANTHER" id="PTHR10671">
    <property type="entry name" value="EPITHELIAL MEMBRANE PROTEIN-RELATED"/>
    <property type="match status" value="1"/>
</dbReference>
<sequence length="164" mass="18650">MKIVIIVLLGLSLIFALIGTTTDRWYQNTLNNSNEGLWIYCQKLSSNSSSSIINHCHKQPYFKSQSLAISGIILLFIGFVLSIVYFYKRENDRLLIYIIIVILLASTLLLIFSYLLYPRNVHLRQLGYSIYSMSISSVIVLISTALITFLAKTIQSTRIPTSFT</sequence>
<dbReference type="GO" id="GO:0005886">
    <property type="term" value="C:plasma membrane"/>
    <property type="evidence" value="ECO:0007669"/>
    <property type="project" value="TreeGrafter"/>
</dbReference>
<evidence type="ECO:0000256" key="4">
    <source>
        <dbReference type="ARBA" id="ARBA00023136"/>
    </source>
</evidence>
<keyword evidence="3 5" id="KW-1133">Transmembrane helix</keyword>
<evidence type="ECO:0000313" key="7">
    <source>
        <dbReference type="EMBL" id="CAF1457103.1"/>
    </source>
</evidence>
<evidence type="ECO:0000256" key="2">
    <source>
        <dbReference type="ARBA" id="ARBA00022692"/>
    </source>
</evidence>
<reference evidence="7" key="1">
    <citation type="submission" date="2021-02" db="EMBL/GenBank/DDBJ databases">
        <authorList>
            <person name="Nowell W R."/>
        </authorList>
    </citation>
    <scope>NUCLEOTIDE SEQUENCE</scope>
</reference>
<feature type="transmembrane region" description="Helical" evidence="5">
    <location>
        <begin position="128"/>
        <end position="151"/>
    </location>
</feature>
<keyword evidence="6" id="KW-0732">Signal</keyword>
<dbReference type="OrthoDB" id="10064631at2759"/>
<keyword evidence="4 5" id="KW-0472">Membrane</keyword>
<feature type="signal peptide" evidence="6">
    <location>
        <begin position="1"/>
        <end position="16"/>
    </location>
</feature>
<evidence type="ECO:0000313" key="9">
    <source>
        <dbReference type="Proteomes" id="UP000663891"/>
    </source>
</evidence>
<proteinExistence type="predicted"/>
<evidence type="ECO:0000256" key="5">
    <source>
        <dbReference type="SAM" id="Phobius"/>
    </source>
</evidence>
<dbReference type="EMBL" id="CAJNON010001374">
    <property type="protein sequence ID" value="CAF1457103.1"/>
    <property type="molecule type" value="Genomic_DNA"/>
</dbReference>
<evidence type="ECO:0000313" key="8">
    <source>
        <dbReference type="EMBL" id="CAF3952162.1"/>
    </source>
</evidence>